<dbReference type="RefSeq" id="WP_054522259.1">
    <property type="nucleotide sequence ID" value="NZ_LGKO01000005.1"/>
</dbReference>
<keyword evidence="4 6" id="KW-1133">Transmembrane helix</keyword>
<feature type="transmembrane region" description="Helical" evidence="6">
    <location>
        <begin position="149"/>
        <end position="166"/>
    </location>
</feature>
<evidence type="ECO:0000256" key="6">
    <source>
        <dbReference type="SAM" id="Phobius"/>
    </source>
</evidence>
<reference evidence="7 8" key="1">
    <citation type="submission" date="2015-07" db="EMBL/GenBank/DDBJ databases">
        <title>Whole genome sequence of Thermanaerothrix daxensis DSM 23592.</title>
        <authorList>
            <person name="Hemp J."/>
            <person name="Ward L.M."/>
            <person name="Pace L.A."/>
            <person name="Fischer W.W."/>
        </authorList>
    </citation>
    <scope>NUCLEOTIDE SEQUENCE [LARGE SCALE GENOMIC DNA]</scope>
    <source>
        <strain evidence="7 8">GNS-1</strain>
    </source>
</reference>
<feature type="transmembrane region" description="Helical" evidence="6">
    <location>
        <begin position="39"/>
        <end position="59"/>
    </location>
</feature>
<keyword evidence="3 6" id="KW-0812">Transmembrane</keyword>
<dbReference type="STRING" id="869279.SE15_11630"/>
<evidence type="ECO:0000256" key="5">
    <source>
        <dbReference type="ARBA" id="ARBA00023136"/>
    </source>
</evidence>
<evidence type="ECO:0000256" key="1">
    <source>
        <dbReference type="ARBA" id="ARBA00004651"/>
    </source>
</evidence>
<organism evidence="7 8">
    <name type="scientific">Thermanaerothrix daxensis</name>
    <dbReference type="NCBI Taxonomy" id="869279"/>
    <lineage>
        <taxon>Bacteria</taxon>
        <taxon>Bacillati</taxon>
        <taxon>Chloroflexota</taxon>
        <taxon>Anaerolineae</taxon>
        <taxon>Anaerolineales</taxon>
        <taxon>Anaerolineaceae</taxon>
        <taxon>Thermanaerothrix</taxon>
    </lineage>
</organism>
<evidence type="ECO:0000313" key="8">
    <source>
        <dbReference type="Proteomes" id="UP000050544"/>
    </source>
</evidence>
<evidence type="ECO:0000313" key="7">
    <source>
        <dbReference type="EMBL" id="KPL82715.1"/>
    </source>
</evidence>
<dbReference type="PANTHER" id="PTHR43370:SF2">
    <property type="entry name" value="ABC TRANSPORTER PERMEASE PROTEIN"/>
    <property type="match status" value="1"/>
</dbReference>
<comment type="caution">
    <text evidence="7">The sequence shown here is derived from an EMBL/GenBank/DDBJ whole genome shotgun (WGS) entry which is preliminary data.</text>
</comment>
<feature type="transmembrane region" description="Helical" evidence="6">
    <location>
        <begin position="224"/>
        <end position="240"/>
    </location>
</feature>
<dbReference type="InterPro" id="IPR037294">
    <property type="entry name" value="ABC_BtuC-like"/>
</dbReference>
<dbReference type="Pfam" id="PF02653">
    <property type="entry name" value="BPD_transp_2"/>
    <property type="match status" value="1"/>
</dbReference>
<dbReference type="OrthoDB" id="9792579at2"/>
<comment type="subcellular location">
    <subcellularLocation>
        <location evidence="1">Cell membrane</location>
        <topology evidence="1">Multi-pass membrane protein</topology>
    </subcellularLocation>
</comment>
<name>A0A0P6XGT4_9CHLR</name>
<feature type="transmembrane region" description="Helical" evidence="6">
    <location>
        <begin position="273"/>
        <end position="292"/>
    </location>
</feature>
<keyword evidence="8" id="KW-1185">Reference proteome</keyword>
<evidence type="ECO:0000256" key="3">
    <source>
        <dbReference type="ARBA" id="ARBA00022692"/>
    </source>
</evidence>
<dbReference type="Proteomes" id="UP000050544">
    <property type="component" value="Unassembled WGS sequence"/>
</dbReference>
<sequence>MSNVFTIPVVLGIIYSGLRLATPYLYAAIGEAFAQNSGVYNLGVDGIMLMGAFSGFYVGMKTGNLWWGLLAAMGVGLLMGLLMAVVSVTLKAEQGISGIGLYMFGLGLSSLLFKKTMSGVESISGFQPVRIPLLGNIPYLGDVLFNHNLLVYGAFLLVPLASFILYKTPFGLMIRAVGQNPQAADTLGINVDRIRYITVSLGGMLAGIAGASLSISLINLFQENMTSGMGFIAIALVYFGSWRPLGILGGALLFSFVNALQLWLQVLGVNFPYDFAVMLPYAMTILALAISVRRAAMPDALGKPFERGEF</sequence>
<gene>
    <name evidence="7" type="ORF">SE15_11630</name>
</gene>
<keyword evidence="5 6" id="KW-0472">Membrane</keyword>
<dbReference type="AlphaFoldDB" id="A0A0P6XGT4"/>
<dbReference type="CDD" id="cd06580">
    <property type="entry name" value="TM_PBP1_transp_TpRbsC_like"/>
    <property type="match status" value="1"/>
</dbReference>
<protein>
    <submittedName>
        <fullName evidence="7">ABC transporter permease</fullName>
    </submittedName>
</protein>
<feature type="transmembrane region" description="Helical" evidence="6">
    <location>
        <begin position="6"/>
        <end position="27"/>
    </location>
</feature>
<dbReference type="GO" id="GO:0005886">
    <property type="term" value="C:plasma membrane"/>
    <property type="evidence" value="ECO:0007669"/>
    <property type="project" value="UniProtKB-SubCell"/>
</dbReference>
<evidence type="ECO:0000256" key="2">
    <source>
        <dbReference type="ARBA" id="ARBA00022475"/>
    </source>
</evidence>
<evidence type="ECO:0000256" key="4">
    <source>
        <dbReference type="ARBA" id="ARBA00022989"/>
    </source>
</evidence>
<feature type="transmembrane region" description="Helical" evidence="6">
    <location>
        <begin position="196"/>
        <end position="218"/>
    </location>
</feature>
<dbReference type="PATRIC" id="fig|869279.4.peg.1947"/>
<dbReference type="Gene3D" id="1.10.3470.10">
    <property type="entry name" value="ABC transporter involved in vitamin B12 uptake, BtuC"/>
    <property type="match status" value="1"/>
</dbReference>
<dbReference type="PANTHER" id="PTHR43370">
    <property type="entry name" value="SUGAR ABC TRANSPORTER INTEGRAL MEMBRANE PROTEIN-RELATED"/>
    <property type="match status" value="1"/>
</dbReference>
<dbReference type="EMBL" id="LGKO01000005">
    <property type="protein sequence ID" value="KPL82715.1"/>
    <property type="molecule type" value="Genomic_DNA"/>
</dbReference>
<feature type="transmembrane region" description="Helical" evidence="6">
    <location>
        <begin position="247"/>
        <end position="267"/>
    </location>
</feature>
<feature type="transmembrane region" description="Helical" evidence="6">
    <location>
        <begin position="95"/>
        <end position="113"/>
    </location>
</feature>
<dbReference type="InterPro" id="IPR001851">
    <property type="entry name" value="ABC_transp_permease"/>
</dbReference>
<keyword evidence="2" id="KW-1003">Cell membrane</keyword>
<accession>A0A0P6XGT4</accession>
<dbReference type="GO" id="GO:0022857">
    <property type="term" value="F:transmembrane transporter activity"/>
    <property type="evidence" value="ECO:0007669"/>
    <property type="project" value="InterPro"/>
</dbReference>
<proteinExistence type="predicted"/>
<feature type="transmembrane region" description="Helical" evidence="6">
    <location>
        <begin position="65"/>
        <end position="88"/>
    </location>
</feature>